<dbReference type="GO" id="GO:0005524">
    <property type="term" value="F:ATP binding"/>
    <property type="evidence" value="ECO:0007669"/>
    <property type="project" value="UniProtKB-UniRule"/>
</dbReference>
<dbReference type="GO" id="GO:0004775">
    <property type="term" value="F:succinate-CoA ligase (ADP-forming) activity"/>
    <property type="evidence" value="ECO:0007669"/>
    <property type="project" value="TreeGrafter"/>
</dbReference>
<reference evidence="8 9" key="1">
    <citation type="journal article" date="2015" name="Genome Announc.">
        <title>Draft Genome Sequence and Gene Annotation of the Entomopathogenic Fungus Verticillium hemipterigenum.</title>
        <authorList>
            <person name="Horn F."/>
            <person name="Habel A."/>
            <person name="Scharf D.H."/>
            <person name="Dworschak J."/>
            <person name="Brakhage A.A."/>
            <person name="Guthke R."/>
            <person name="Hertweck C."/>
            <person name="Linde J."/>
        </authorList>
    </citation>
    <scope>NUCLEOTIDE SEQUENCE [LARGE SCALE GENOMIC DNA]</scope>
</reference>
<keyword evidence="5 6" id="KW-0067">ATP-binding</keyword>
<gene>
    <name evidence="8" type="ORF">VHEMI03261</name>
</gene>
<proteinExistence type="predicted"/>
<dbReference type="Pfam" id="PF00549">
    <property type="entry name" value="Ligase_CoA"/>
    <property type="match status" value="1"/>
</dbReference>
<dbReference type="EMBL" id="CDHN01000002">
    <property type="protein sequence ID" value="CEJ83797.1"/>
    <property type="molecule type" value="Genomic_DNA"/>
</dbReference>
<dbReference type="AlphaFoldDB" id="A0A0A1TAD0"/>
<keyword evidence="2" id="KW-0816">Tricarboxylic acid cycle</keyword>
<dbReference type="PANTHER" id="PTHR11815">
    <property type="entry name" value="SUCCINYL-COA SYNTHETASE BETA CHAIN"/>
    <property type="match status" value="1"/>
</dbReference>
<sequence length="777" mass="84431">MARPSISRLQLLASQAARCHSFSTTARCAQLSAADAAARLLETSADTVSVRKQLIDGNQLQKLALTLNRPTIQDVDITQLPPPEGTPVPPGYHLVYFTPNGLESELGPDGTDKTFNAPAPFSRRMWAGGKMSWQKEIGGPGLLRVGDVAEERTRLKSAIPKKSKSGAEMVLVEVEKEVWGPRGLAMIDQRSWIFRPEVDASAGEKNTEKKMRGPTSIADIQGPEFKERQFRWSPVALFRFSALTFNGHKIHYNEDWTASVEGHPGLVVHGPLNLINILDYWRDMHGAGKFPRSVEYRAMSPLYAGDEYLIKTKSINQENKTKAFEVVAEKGDTTYNTTDENSAADVLYYSNRTIGRQKTNMSCRRPVAQLLSSRLAAPFSRQVRALSLHQYQSQRLLQEAGVSVPRGRVASTPEEVRAAVQELGNESIVNAQVLQLRRQGRQGLAKDLRGENVAAQSPQAAEALAASILNNSDAPDGVNIQHIYVAESAKYNELWYLGMTVDRENYCPAIILSKKGGGKNIKTIAQESPESLMTFPFGLTAGITDELMSNITQKAGLSAAQTKNLRGVLTAMHSIFKAKDAMLLEIPSLGVTSSGAMTAIDSNFTFDDDGAKRQKDLFALRDKDQEVSDEVAAEKFGLVYIRMDGNIGNVVNGAGLAMATNDAVSNAGGKSANFLDAGGQATKETMMEAFGIILRDERVKAILVNIYGGITRCDMIAESIIGAADSMDIHVPVVVRLQGTNSAAGLRLVEEANLGLYVEEDFGKAAARAVQLANGGK</sequence>
<dbReference type="GO" id="GO:0046872">
    <property type="term" value="F:metal ion binding"/>
    <property type="evidence" value="ECO:0007669"/>
    <property type="project" value="InterPro"/>
</dbReference>
<dbReference type="Proteomes" id="UP000039046">
    <property type="component" value="Unassembled WGS sequence"/>
</dbReference>
<dbReference type="STRING" id="1531966.A0A0A1TAD0"/>
<dbReference type="InterPro" id="IPR017866">
    <property type="entry name" value="Succ-CoA_synthase_bsu_CS"/>
</dbReference>
<dbReference type="SUPFAM" id="SSF56059">
    <property type="entry name" value="Glutathione synthetase ATP-binding domain-like"/>
    <property type="match status" value="1"/>
</dbReference>
<evidence type="ECO:0000256" key="6">
    <source>
        <dbReference type="PROSITE-ProRule" id="PRU00409"/>
    </source>
</evidence>
<dbReference type="Gene3D" id="3.10.129.10">
    <property type="entry name" value="Hotdog Thioesterase"/>
    <property type="match status" value="1"/>
</dbReference>
<evidence type="ECO:0000313" key="8">
    <source>
        <dbReference type="EMBL" id="CEJ83797.1"/>
    </source>
</evidence>
<dbReference type="FunFam" id="3.40.50.261:FF:000001">
    <property type="entry name" value="Succinate--CoA ligase [ADP-forming] subunit beta"/>
    <property type="match status" value="1"/>
</dbReference>
<dbReference type="GO" id="GO:0006099">
    <property type="term" value="P:tricarboxylic acid cycle"/>
    <property type="evidence" value="ECO:0007669"/>
    <property type="project" value="UniProtKB-KW"/>
</dbReference>
<keyword evidence="4 6" id="KW-0547">Nucleotide-binding</keyword>
<dbReference type="GO" id="GO:0006104">
    <property type="term" value="P:succinyl-CoA metabolic process"/>
    <property type="evidence" value="ECO:0007669"/>
    <property type="project" value="TreeGrafter"/>
</dbReference>
<dbReference type="InterPro" id="IPR011761">
    <property type="entry name" value="ATP-grasp"/>
</dbReference>
<dbReference type="InterPro" id="IPR029069">
    <property type="entry name" value="HotDog_dom_sf"/>
</dbReference>
<feature type="domain" description="ATP-grasp" evidence="7">
    <location>
        <begin position="394"/>
        <end position="615"/>
    </location>
</feature>
<dbReference type="HOGENOM" id="CLU_360233_0_0_1"/>
<dbReference type="Gene3D" id="3.40.50.261">
    <property type="entry name" value="Succinyl-CoA synthetase domains"/>
    <property type="match status" value="1"/>
</dbReference>
<keyword evidence="3" id="KW-0436">Ligase</keyword>
<protein>
    <recommendedName>
        <fullName evidence="7">ATP-grasp domain-containing protein</fullName>
    </recommendedName>
</protein>
<dbReference type="SUPFAM" id="SSF54637">
    <property type="entry name" value="Thioesterase/thiol ester dehydrase-isomerase"/>
    <property type="match status" value="1"/>
</dbReference>
<dbReference type="GO" id="GO:0005739">
    <property type="term" value="C:mitochondrion"/>
    <property type="evidence" value="ECO:0007669"/>
    <property type="project" value="TreeGrafter"/>
</dbReference>
<dbReference type="SUPFAM" id="SSF52210">
    <property type="entry name" value="Succinyl-CoA synthetase domains"/>
    <property type="match status" value="1"/>
</dbReference>
<dbReference type="Gene3D" id="3.30.470.20">
    <property type="entry name" value="ATP-grasp fold, B domain"/>
    <property type="match status" value="1"/>
</dbReference>
<dbReference type="Pfam" id="PF08442">
    <property type="entry name" value="ATP-grasp_2"/>
    <property type="match status" value="1"/>
</dbReference>
<name>A0A0A1TAD0_9HYPO</name>
<evidence type="ECO:0000256" key="2">
    <source>
        <dbReference type="ARBA" id="ARBA00022532"/>
    </source>
</evidence>
<dbReference type="InterPro" id="IPR013650">
    <property type="entry name" value="ATP-grasp_succ-CoA_synth-type"/>
</dbReference>
<dbReference type="InterPro" id="IPR005811">
    <property type="entry name" value="SUCC_ACL_C"/>
</dbReference>
<evidence type="ECO:0000256" key="3">
    <source>
        <dbReference type="ARBA" id="ARBA00022598"/>
    </source>
</evidence>
<evidence type="ECO:0000256" key="4">
    <source>
        <dbReference type="ARBA" id="ARBA00022741"/>
    </source>
</evidence>
<comment type="pathway">
    <text evidence="1">Carbohydrate metabolism; tricarboxylic acid cycle; succinate from succinyl-CoA (ligase route): step 1/1.</text>
</comment>
<organism evidence="8 9">
    <name type="scientific">[Torrubiella] hemipterigena</name>
    <dbReference type="NCBI Taxonomy" id="1531966"/>
    <lineage>
        <taxon>Eukaryota</taxon>
        <taxon>Fungi</taxon>
        <taxon>Dikarya</taxon>
        <taxon>Ascomycota</taxon>
        <taxon>Pezizomycotina</taxon>
        <taxon>Sordariomycetes</taxon>
        <taxon>Hypocreomycetidae</taxon>
        <taxon>Hypocreales</taxon>
        <taxon>Clavicipitaceae</taxon>
        <taxon>Clavicipitaceae incertae sedis</taxon>
        <taxon>'Torrubiella' clade</taxon>
    </lineage>
</organism>
<dbReference type="PANTHER" id="PTHR11815:SF1">
    <property type="entry name" value="SUCCINATE--COA LIGASE [ADP-FORMING] SUBUNIT BETA, MITOCHONDRIAL"/>
    <property type="match status" value="1"/>
</dbReference>
<dbReference type="Gene3D" id="3.30.1490.20">
    <property type="entry name" value="ATP-grasp fold, A domain"/>
    <property type="match status" value="1"/>
</dbReference>
<dbReference type="FunFam" id="3.10.129.10:FF:000103">
    <property type="entry name" value="WGS project CABT00000000 data, contig 2.1"/>
    <property type="match status" value="1"/>
</dbReference>
<accession>A0A0A1TAD0</accession>
<dbReference type="InterPro" id="IPR016102">
    <property type="entry name" value="Succinyl-CoA_synth-like"/>
</dbReference>
<evidence type="ECO:0000259" key="7">
    <source>
        <dbReference type="PROSITE" id="PS50975"/>
    </source>
</evidence>
<dbReference type="OrthoDB" id="1664372at2759"/>
<evidence type="ECO:0000256" key="1">
    <source>
        <dbReference type="ARBA" id="ARBA00005064"/>
    </source>
</evidence>
<dbReference type="PROSITE" id="PS01217">
    <property type="entry name" value="SUCCINYL_COA_LIG_3"/>
    <property type="match status" value="1"/>
</dbReference>
<dbReference type="PROSITE" id="PS50975">
    <property type="entry name" value="ATP_GRASP"/>
    <property type="match status" value="1"/>
</dbReference>
<evidence type="ECO:0000313" key="9">
    <source>
        <dbReference type="Proteomes" id="UP000039046"/>
    </source>
</evidence>
<dbReference type="InterPro" id="IPR013815">
    <property type="entry name" value="ATP_grasp_subdomain_1"/>
</dbReference>
<keyword evidence="9" id="KW-1185">Reference proteome</keyword>
<dbReference type="GO" id="GO:0042709">
    <property type="term" value="C:succinate-CoA ligase complex"/>
    <property type="evidence" value="ECO:0007669"/>
    <property type="project" value="TreeGrafter"/>
</dbReference>
<evidence type="ECO:0000256" key="5">
    <source>
        <dbReference type="ARBA" id="ARBA00022840"/>
    </source>
</evidence>